<evidence type="ECO:0000313" key="2">
    <source>
        <dbReference type="EMBL" id="QOR69914.1"/>
    </source>
</evidence>
<reference evidence="2 3" key="1">
    <citation type="submission" date="2020-10" db="EMBL/GenBank/DDBJ databases">
        <title>Haloactinobacterium sp. RN3S43, a bacterium isolated from saline soil.</title>
        <authorList>
            <person name="Sun J.-Q."/>
        </authorList>
    </citation>
    <scope>NUCLEOTIDE SEQUENCE [LARGE SCALE GENOMIC DNA]</scope>
    <source>
        <strain evidence="2 3">RN3S43</strain>
    </source>
</reference>
<evidence type="ECO:0000256" key="1">
    <source>
        <dbReference type="SAM" id="SignalP"/>
    </source>
</evidence>
<name>A0A7M1SSF1_9MICO</name>
<protein>
    <recommendedName>
        <fullName evidence="4">DUF3887 domain-containing protein</fullName>
    </recommendedName>
</protein>
<dbReference type="RefSeq" id="WP_193496624.1">
    <property type="nucleotide sequence ID" value="NZ_CP063169.1"/>
</dbReference>
<feature type="chain" id="PRO_5038636050" description="DUF3887 domain-containing protein" evidence="1">
    <location>
        <begin position="26"/>
        <end position="288"/>
    </location>
</feature>
<dbReference type="Proteomes" id="UP000593758">
    <property type="component" value="Chromosome"/>
</dbReference>
<sequence length="288" mass="29675">MPRSTPSWRRLGAAMSLTASLGLAAACAPAPVHVLDPAPEPAPGTGTVSADVQALLTEVARAFGTEAAATDIVSAGAGPAIAASELADALELGDQPTAVAAALAHAWSASGGARQVNVEVLTAEVVGAYRGDPVARLQVDLEVNRAGEPSRVTTIAYLAAWDGGELTLLVPAQDERGRPVVDSGTGLNSATGAARRFLQLLDRGNWAAIAELSDAQNTDRTELEVLRSVVEDAARIEIVEIIPPPPAEDTGGEAQAPHTVYAVAGTHQVVGRFAVSVDEREVVYERTD</sequence>
<accession>A0A7M1SSF1</accession>
<feature type="signal peptide" evidence="1">
    <location>
        <begin position="1"/>
        <end position="25"/>
    </location>
</feature>
<dbReference type="AlphaFoldDB" id="A0A7M1SSF1"/>
<organism evidence="2 3">
    <name type="scientific">Ruania alkalisoli</name>
    <dbReference type="NCBI Taxonomy" id="2779775"/>
    <lineage>
        <taxon>Bacteria</taxon>
        <taxon>Bacillati</taxon>
        <taxon>Actinomycetota</taxon>
        <taxon>Actinomycetes</taxon>
        <taxon>Micrococcales</taxon>
        <taxon>Ruaniaceae</taxon>
        <taxon>Ruania</taxon>
    </lineage>
</organism>
<evidence type="ECO:0000313" key="3">
    <source>
        <dbReference type="Proteomes" id="UP000593758"/>
    </source>
</evidence>
<proteinExistence type="predicted"/>
<evidence type="ECO:0008006" key="4">
    <source>
        <dbReference type="Google" id="ProtNLM"/>
    </source>
</evidence>
<keyword evidence="3" id="KW-1185">Reference proteome</keyword>
<dbReference type="KEGG" id="halt:IM660_14850"/>
<dbReference type="EMBL" id="CP063169">
    <property type="protein sequence ID" value="QOR69914.1"/>
    <property type="molecule type" value="Genomic_DNA"/>
</dbReference>
<dbReference type="PROSITE" id="PS51257">
    <property type="entry name" value="PROKAR_LIPOPROTEIN"/>
    <property type="match status" value="1"/>
</dbReference>
<gene>
    <name evidence="2" type="ORF">IM660_14850</name>
</gene>
<keyword evidence="1" id="KW-0732">Signal</keyword>